<gene>
    <name evidence="1" type="ORF">L6452_19525</name>
</gene>
<name>A0ACB9BA76_ARCLA</name>
<dbReference type="Proteomes" id="UP001055879">
    <property type="component" value="Linkage Group LG06"/>
</dbReference>
<organism evidence="1 2">
    <name type="scientific">Arctium lappa</name>
    <name type="common">Greater burdock</name>
    <name type="synonym">Lappa major</name>
    <dbReference type="NCBI Taxonomy" id="4217"/>
    <lineage>
        <taxon>Eukaryota</taxon>
        <taxon>Viridiplantae</taxon>
        <taxon>Streptophyta</taxon>
        <taxon>Embryophyta</taxon>
        <taxon>Tracheophyta</taxon>
        <taxon>Spermatophyta</taxon>
        <taxon>Magnoliopsida</taxon>
        <taxon>eudicotyledons</taxon>
        <taxon>Gunneridae</taxon>
        <taxon>Pentapetalae</taxon>
        <taxon>asterids</taxon>
        <taxon>campanulids</taxon>
        <taxon>Asterales</taxon>
        <taxon>Asteraceae</taxon>
        <taxon>Carduoideae</taxon>
        <taxon>Cardueae</taxon>
        <taxon>Arctiinae</taxon>
        <taxon>Arctium</taxon>
    </lineage>
</organism>
<evidence type="ECO:0000313" key="1">
    <source>
        <dbReference type="EMBL" id="KAI3718646.1"/>
    </source>
</evidence>
<comment type="caution">
    <text evidence="1">The sequence shown here is derived from an EMBL/GenBank/DDBJ whole genome shotgun (WGS) entry which is preliminary data.</text>
</comment>
<evidence type="ECO:0000313" key="2">
    <source>
        <dbReference type="Proteomes" id="UP001055879"/>
    </source>
</evidence>
<reference evidence="1 2" key="2">
    <citation type="journal article" date="2022" name="Mol. Ecol. Resour.">
        <title>The genomes of chicory, endive, great burdock and yacon provide insights into Asteraceae paleo-polyploidization history and plant inulin production.</title>
        <authorList>
            <person name="Fan W."/>
            <person name="Wang S."/>
            <person name="Wang H."/>
            <person name="Wang A."/>
            <person name="Jiang F."/>
            <person name="Liu H."/>
            <person name="Zhao H."/>
            <person name="Xu D."/>
            <person name="Zhang Y."/>
        </authorList>
    </citation>
    <scope>NUCLEOTIDE SEQUENCE [LARGE SCALE GENOMIC DNA]</scope>
    <source>
        <strain evidence="2">cv. Niubang</strain>
    </source>
</reference>
<proteinExistence type="predicted"/>
<accession>A0ACB9BA76</accession>
<protein>
    <submittedName>
        <fullName evidence="1">Uncharacterized protein</fullName>
    </submittedName>
</protein>
<dbReference type="EMBL" id="CM042052">
    <property type="protein sequence ID" value="KAI3718646.1"/>
    <property type="molecule type" value="Genomic_DNA"/>
</dbReference>
<keyword evidence="2" id="KW-1185">Reference proteome</keyword>
<reference evidence="2" key="1">
    <citation type="journal article" date="2022" name="Mol. Ecol. Resour.">
        <title>The genomes of chicory, endive, great burdock and yacon provide insights into Asteraceae palaeo-polyploidization history and plant inulin production.</title>
        <authorList>
            <person name="Fan W."/>
            <person name="Wang S."/>
            <person name="Wang H."/>
            <person name="Wang A."/>
            <person name="Jiang F."/>
            <person name="Liu H."/>
            <person name="Zhao H."/>
            <person name="Xu D."/>
            <person name="Zhang Y."/>
        </authorList>
    </citation>
    <scope>NUCLEOTIDE SEQUENCE [LARGE SCALE GENOMIC DNA]</scope>
    <source>
        <strain evidence="2">cv. Niubang</strain>
    </source>
</reference>
<sequence>MMDIGSRPSITLEPASDFLAADLAAMTATQRLKTLIQLYQWSSSNDSQSSPSIEKVVENNDEGCTCVTQSLSQIQQQLEALVPTLSNIQNSSLRTPDDGKKGELSSTTKEKEPDQDVVVNDEELKRKLLEDQHKMLEVFEKANMNDLDDTIICLADSRSQFKIDIIRMMTYGISKKRKRKAVFDTTFTDRKKKPDNGIFCDTTYGKRYMRYEDLPFILTYYLEALIPIISIKISARARFHEEVQKIL</sequence>